<name>A0AAU8DVH1_9ACTN</name>
<proteinExistence type="predicted"/>
<evidence type="ECO:0000313" key="1">
    <source>
        <dbReference type="EMBL" id="XCG65206.1"/>
    </source>
</evidence>
<dbReference type="RefSeq" id="WP_353650816.1">
    <property type="nucleotide sequence ID" value="NZ_CP159218.1"/>
</dbReference>
<sequence length="197" mass="21436">MIVVVILLAGATTWYVLAHNRSRAIAAANVLDPNGSLSGIFFPDPRDEAAVRVTADDFEEYSRTVPMRKGEPMTILMIVTNESEYPVTVRGSSDPGRLIVTTATEPEDARGGAVNWQERTFAPDVTIAPGRWHYLRAEWTVEQMCLAMGKGAGLQLSDFRVNTLVDGTPRIVEVTTTPIIRAVSESDDEPASCAGRS</sequence>
<gene>
    <name evidence="1" type="ORF">ABLG96_07895</name>
</gene>
<reference evidence="1" key="1">
    <citation type="submission" date="2024-05" db="EMBL/GenBank/DDBJ databases">
        <authorList>
            <person name="Cai S.Y."/>
            <person name="Jin L.M."/>
            <person name="Li H.R."/>
        </authorList>
    </citation>
    <scope>NUCLEOTIDE SEQUENCE</scope>
    <source>
        <strain evidence="1">A5-74</strain>
    </source>
</reference>
<protein>
    <submittedName>
        <fullName evidence="1">Uncharacterized protein</fullName>
    </submittedName>
</protein>
<organism evidence="1">
    <name type="scientific">Nakamurella sp. A5-74</name>
    <dbReference type="NCBI Taxonomy" id="3158264"/>
    <lineage>
        <taxon>Bacteria</taxon>
        <taxon>Bacillati</taxon>
        <taxon>Actinomycetota</taxon>
        <taxon>Actinomycetes</taxon>
        <taxon>Nakamurellales</taxon>
        <taxon>Nakamurellaceae</taxon>
        <taxon>Nakamurella</taxon>
    </lineage>
</organism>
<dbReference type="EMBL" id="CP159218">
    <property type="protein sequence ID" value="XCG65206.1"/>
    <property type="molecule type" value="Genomic_DNA"/>
</dbReference>
<accession>A0AAU8DVH1</accession>
<dbReference type="AlphaFoldDB" id="A0AAU8DVH1"/>